<evidence type="ECO:0000313" key="10">
    <source>
        <dbReference type="Proteomes" id="UP000509704"/>
    </source>
</evidence>
<dbReference type="KEGG" id="zmk:HG535_0H02150"/>
<dbReference type="AlphaFoldDB" id="A0A7H9B813"/>
<dbReference type="GeneID" id="59238691"/>
<dbReference type="EMBL" id="CP058611">
    <property type="protein sequence ID" value="QLG74888.1"/>
    <property type="molecule type" value="Genomic_DNA"/>
</dbReference>
<evidence type="ECO:0000256" key="2">
    <source>
        <dbReference type="ARBA" id="ARBA00009096"/>
    </source>
</evidence>
<dbReference type="GO" id="GO:0005789">
    <property type="term" value="C:endoplasmic reticulum membrane"/>
    <property type="evidence" value="ECO:0007669"/>
    <property type="project" value="UniProtKB-SubCell"/>
</dbReference>
<dbReference type="PANTHER" id="PTHR31204:SF1">
    <property type="entry name" value="SIGMA INTRACELLULAR RECEPTOR 2"/>
    <property type="match status" value="1"/>
</dbReference>
<dbReference type="Proteomes" id="UP000509704">
    <property type="component" value="Chromosome 8"/>
</dbReference>
<evidence type="ECO:0000256" key="6">
    <source>
        <dbReference type="ARBA" id="ARBA00023136"/>
    </source>
</evidence>
<feature type="transmembrane region" description="Helical" evidence="7">
    <location>
        <begin position="152"/>
        <end position="171"/>
    </location>
</feature>
<keyword evidence="10" id="KW-1185">Reference proteome</keyword>
<evidence type="ECO:0000313" key="9">
    <source>
        <dbReference type="EMBL" id="QLG74888.1"/>
    </source>
</evidence>
<keyword evidence="6 7" id="KW-0472">Membrane</keyword>
<evidence type="ECO:0000256" key="3">
    <source>
        <dbReference type="ARBA" id="ARBA00022692"/>
    </source>
</evidence>
<keyword evidence="3 7" id="KW-0812">Transmembrane</keyword>
<dbReference type="PANTHER" id="PTHR31204">
    <property type="entry name" value="SIGMA INTRACELLULAR RECEPTOR 2"/>
    <property type="match status" value="1"/>
</dbReference>
<gene>
    <name evidence="9" type="ORF">HG535_0H02150</name>
</gene>
<organism evidence="9 10">
    <name type="scientific">Zygotorulaspora mrakii</name>
    <name type="common">Zygosaccharomyces mrakii</name>
    <dbReference type="NCBI Taxonomy" id="42260"/>
    <lineage>
        <taxon>Eukaryota</taxon>
        <taxon>Fungi</taxon>
        <taxon>Dikarya</taxon>
        <taxon>Ascomycota</taxon>
        <taxon>Saccharomycotina</taxon>
        <taxon>Saccharomycetes</taxon>
        <taxon>Saccharomycetales</taxon>
        <taxon>Saccharomycetaceae</taxon>
        <taxon>Zygotorulaspora</taxon>
    </lineage>
</organism>
<dbReference type="OrthoDB" id="433124at2759"/>
<evidence type="ECO:0000259" key="8">
    <source>
        <dbReference type="PROSITE" id="PS51751"/>
    </source>
</evidence>
<dbReference type="InterPro" id="IPR033118">
    <property type="entry name" value="EXPERA"/>
</dbReference>
<dbReference type="InterPro" id="IPR016964">
    <property type="entry name" value="Sigma2_recept"/>
</dbReference>
<protein>
    <recommendedName>
        <fullName evidence="7">Efficient mitochondria targeting-associated protein 19</fullName>
    </recommendedName>
</protein>
<feature type="domain" description="EXPERA" evidence="8">
    <location>
        <begin position="9"/>
        <end position="170"/>
    </location>
</feature>
<evidence type="ECO:0000256" key="1">
    <source>
        <dbReference type="ARBA" id="ARBA00004477"/>
    </source>
</evidence>
<dbReference type="Pfam" id="PF05241">
    <property type="entry name" value="EBP"/>
    <property type="match status" value="1"/>
</dbReference>
<proteinExistence type="inferred from homology"/>
<evidence type="ECO:0000256" key="4">
    <source>
        <dbReference type="ARBA" id="ARBA00022824"/>
    </source>
</evidence>
<evidence type="ECO:0000256" key="7">
    <source>
        <dbReference type="PIRNR" id="PIRNR031032"/>
    </source>
</evidence>
<dbReference type="PROSITE" id="PS51751">
    <property type="entry name" value="EXPERA"/>
    <property type="match status" value="1"/>
</dbReference>
<dbReference type="RefSeq" id="XP_037146613.1">
    <property type="nucleotide sequence ID" value="XM_037290718.1"/>
</dbReference>
<evidence type="ECO:0000256" key="5">
    <source>
        <dbReference type="ARBA" id="ARBA00022989"/>
    </source>
</evidence>
<dbReference type="InterPro" id="IPR051987">
    <property type="entry name" value="Sigma-2_receptor-like"/>
</dbReference>
<reference evidence="9 10" key="1">
    <citation type="submission" date="2020-07" db="EMBL/GenBank/DDBJ databases">
        <title>The yeast mating-type switching endonuclease HO is a domesticated member of an unorthodox homing genetic element family.</title>
        <authorList>
            <person name="Coughlan A.Y."/>
            <person name="Lombardi L."/>
            <person name="Braun-Galleani S."/>
            <person name="Martos A.R."/>
            <person name="Galeote V."/>
            <person name="Bigey F."/>
            <person name="Dequin S."/>
            <person name="Byrne K.P."/>
            <person name="Wolfe K.H."/>
        </authorList>
    </citation>
    <scope>NUCLEOTIDE SEQUENCE [LARGE SCALE GENOMIC DNA]</scope>
    <source>
        <strain evidence="9 10">NRRL Y-6702</strain>
    </source>
</reference>
<feature type="transmembrane region" description="Helical" evidence="7">
    <location>
        <begin position="12"/>
        <end position="33"/>
    </location>
</feature>
<keyword evidence="4 7" id="KW-0256">Endoplasmic reticulum</keyword>
<feature type="transmembrane region" description="Helical" evidence="7">
    <location>
        <begin position="62"/>
        <end position="82"/>
    </location>
</feature>
<feature type="transmembrane region" description="Helical" evidence="7">
    <location>
        <begin position="113"/>
        <end position="132"/>
    </location>
</feature>
<sequence>MGTGLSHYEQLFYYYYCIIHIPITIAIDSSVVIPLKYHPAATLVNWHIAQNNDFLLYEKPNWLYWFVIIELLFQLPLFFYFIKGFRSIWNTNSLTKDDKVRLYKAKTTLFKYLRIYGINASFTSLVCIIVIIQRGYYPNSLDIEIPLSQSDMVNLVMVYLPTFIIPLRLCFV</sequence>
<accession>A0A7H9B813</accession>
<comment type="subcellular location">
    <subcellularLocation>
        <location evidence="1">Endoplasmic reticulum membrane</location>
        <topology evidence="1">Multi-pass membrane protein</topology>
    </subcellularLocation>
</comment>
<keyword evidence="5 7" id="KW-1133">Transmembrane helix</keyword>
<comment type="similarity">
    <text evidence="2">Belongs to the TMEM97/sigma-2 receptor family.</text>
</comment>
<name>A0A7H9B813_ZYGMR</name>
<dbReference type="PIRSF" id="PIRSF031032">
    <property type="entry name" value="TMP_97_prd"/>
    <property type="match status" value="1"/>
</dbReference>